<evidence type="ECO:0000256" key="4">
    <source>
        <dbReference type="ARBA" id="ARBA00022485"/>
    </source>
</evidence>
<dbReference type="PANTHER" id="PTHR24960:SF79">
    <property type="entry name" value="PHOTOSYSTEM I IRON-SULFUR CENTER"/>
    <property type="match status" value="1"/>
</dbReference>
<evidence type="ECO:0000256" key="7">
    <source>
        <dbReference type="ARBA" id="ARBA00023014"/>
    </source>
</evidence>
<dbReference type="PANTHER" id="PTHR24960">
    <property type="entry name" value="PHOTOSYSTEM I IRON-SULFUR CENTER-RELATED"/>
    <property type="match status" value="1"/>
</dbReference>
<comment type="caution">
    <text evidence="9">The sequence shown here is derived from an EMBL/GenBank/DDBJ whole genome shotgun (WGS) entry which is preliminary data.</text>
</comment>
<evidence type="ECO:0000256" key="1">
    <source>
        <dbReference type="ARBA" id="ARBA00001966"/>
    </source>
</evidence>
<dbReference type="PROSITE" id="PS00198">
    <property type="entry name" value="4FE4S_FER_1"/>
    <property type="match status" value="2"/>
</dbReference>
<dbReference type="AlphaFoldDB" id="A0A9D2RZD4"/>
<protein>
    <recommendedName>
        <fullName evidence="3">Ferredoxin</fullName>
    </recommendedName>
</protein>
<proteinExistence type="predicted"/>
<reference evidence="9" key="2">
    <citation type="submission" date="2021-04" db="EMBL/GenBank/DDBJ databases">
        <authorList>
            <person name="Gilroy R."/>
        </authorList>
    </citation>
    <scope>NUCLEOTIDE SEQUENCE</scope>
    <source>
        <strain evidence="9">ChiBcolR8-3208</strain>
    </source>
</reference>
<name>A0A9D2RZD4_9FIRM</name>
<keyword evidence="7" id="KW-0411">Iron-sulfur</keyword>
<keyword evidence="4" id="KW-0004">4Fe-4S</keyword>
<keyword evidence="5" id="KW-0479">Metal-binding</keyword>
<accession>A0A9D2RZD4</accession>
<comment type="cofactor">
    <cofactor evidence="1">
        <name>[4Fe-4S] cluster</name>
        <dbReference type="ChEBI" id="CHEBI:49883"/>
    </cofactor>
</comment>
<dbReference type="PROSITE" id="PS51379">
    <property type="entry name" value="4FE4S_FER_2"/>
    <property type="match status" value="2"/>
</dbReference>
<dbReference type="InterPro" id="IPR017900">
    <property type="entry name" value="4Fe4S_Fe_S_CS"/>
</dbReference>
<evidence type="ECO:0000256" key="6">
    <source>
        <dbReference type="ARBA" id="ARBA00023004"/>
    </source>
</evidence>
<evidence type="ECO:0000256" key="3">
    <source>
        <dbReference type="ARBA" id="ARBA00013529"/>
    </source>
</evidence>
<evidence type="ECO:0000259" key="8">
    <source>
        <dbReference type="PROSITE" id="PS51379"/>
    </source>
</evidence>
<organism evidence="9 10">
    <name type="scientific">Candidatus Acutalibacter ornithocaccae</name>
    <dbReference type="NCBI Taxonomy" id="2838416"/>
    <lineage>
        <taxon>Bacteria</taxon>
        <taxon>Bacillati</taxon>
        <taxon>Bacillota</taxon>
        <taxon>Clostridia</taxon>
        <taxon>Eubacteriales</taxon>
        <taxon>Acutalibacteraceae</taxon>
        <taxon>Acutalibacter</taxon>
    </lineage>
</organism>
<dbReference type="Gene3D" id="3.30.70.20">
    <property type="match status" value="1"/>
</dbReference>
<evidence type="ECO:0000256" key="2">
    <source>
        <dbReference type="ARBA" id="ARBA00003532"/>
    </source>
</evidence>
<dbReference type="GO" id="GO:0051539">
    <property type="term" value="F:4 iron, 4 sulfur cluster binding"/>
    <property type="evidence" value="ECO:0007669"/>
    <property type="project" value="UniProtKB-KW"/>
</dbReference>
<dbReference type="SUPFAM" id="SSF50475">
    <property type="entry name" value="FMN-binding split barrel"/>
    <property type="match status" value="1"/>
</dbReference>
<keyword evidence="6" id="KW-0408">Iron</keyword>
<dbReference type="InterPro" id="IPR012349">
    <property type="entry name" value="Split_barrel_FMN-bd"/>
</dbReference>
<dbReference type="Proteomes" id="UP000824214">
    <property type="component" value="Unassembled WGS sequence"/>
</dbReference>
<reference evidence="9" key="1">
    <citation type="journal article" date="2021" name="PeerJ">
        <title>Extensive microbial diversity within the chicken gut microbiome revealed by metagenomics and culture.</title>
        <authorList>
            <person name="Gilroy R."/>
            <person name="Ravi A."/>
            <person name="Getino M."/>
            <person name="Pursley I."/>
            <person name="Horton D.L."/>
            <person name="Alikhan N.F."/>
            <person name="Baker D."/>
            <person name="Gharbi K."/>
            <person name="Hall N."/>
            <person name="Watson M."/>
            <person name="Adriaenssens E.M."/>
            <person name="Foster-Nyarko E."/>
            <person name="Jarju S."/>
            <person name="Secka A."/>
            <person name="Antonio M."/>
            <person name="Oren A."/>
            <person name="Chaudhuri R.R."/>
            <person name="La Ragione R."/>
            <person name="Hildebrand F."/>
            <person name="Pallen M.J."/>
        </authorList>
    </citation>
    <scope>NUCLEOTIDE SEQUENCE</scope>
    <source>
        <strain evidence="9">ChiBcolR8-3208</strain>
    </source>
</reference>
<comment type="function">
    <text evidence="2">Ferredoxins are iron-sulfur proteins that transfer electrons in a wide variety of metabolic reactions.</text>
</comment>
<dbReference type="GO" id="GO:0046872">
    <property type="term" value="F:metal ion binding"/>
    <property type="evidence" value="ECO:0007669"/>
    <property type="project" value="UniProtKB-KW"/>
</dbReference>
<evidence type="ECO:0000313" key="10">
    <source>
        <dbReference type="Proteomes" id="UP000824214"/>
    </source>
</evidence>
<gene>
    <name evidence="9" type="ORF">H9942_05950</name>
</gene>
<dbReference type="InterPro" id="IPR011576">
    <property type="entry name" value="Pyridox_Oxase_N"/>
</dbReference>
<dbReference type="Gene3D" id="2.30.110.10">
    <property type="entry name" value="Electron Transport, Fmn-binding Protein, Chain A"/>
    <property type="match status" value="1"/>
</dbReference>
<dbReference type="InterPro" id="IPR017896">
    <property type="entry name" value="4Fe4S_Fe-S-bd"/>
</dbReference>
<evidence type="ECO:0000256" key="5">
    <source>
        <dbReference type="ARBA" id="ARBA00022723"/>
    </source>
</evidence>
<dbReference type="Pfam" id="PF12838">
    <property type="entry name" value="Fer4_7"/>
    <property type="match status" value="1"/>
</dbReference>
<dbReference type="InterPro" id="IPR050157">
    <property type="entry name" value="PSI_iron-sulfur_center"/>
</dbReference>
<evidence type="ECO:0000313" key="9">
    <source>
        <dbReference type="EMBL" id="HJB37594.1"/>
    </source>
</evidence>
<feature type="domain" description="4Fe-4S ferredoxin-type" evidence="8">
    <location>
        <begin position="180"/>
        <end position="209"/>
    </location>
</feature>
<dbReference type="SUPFAM" id="SSF54862">
    <property type="entry name" value="4Fe-4S ferredoxins"/>
    <property type="match status" value="1"/>
</dbReference>
<dbReference type="Pfam" id="PF01243">
    <property type="entry name" value="PNPOx_N"/>
    <property type="match status" value="1"/>
</dbReference>
<feature type="domain" description="4Fe-4S ferredoxin-type" evidence="8">
    <location>
        <begin position="151"/>
        <end position="179"/>
    </location>
</feature>
<dbReference type="EMBL" id="DWXZ01000125">
    <property type="protein sequence ID" value="HJB37594.1"/>
    <property type="molecule type" value="Genomic_DNA"/>
</dbReference>
<sequence>MTAAEIFQYVEQEIHSTIMATVDEQGQPVTCAIDIMDADGTSLYFLTAKGKGFYRRLKAQGFVAFTGMKGKDTLSCVAVSIRGKVREIGQARLSRLLEKNPYMYQIYSTPESRQALTVFQIYQGEGEWFDLSKKPIQRFSFSFGQPLSTFGEEYHITSACTGCHECETACPQRCIDFTGGLPHIRQEHCLHCGNCQAVCPVGAVERGREV</sequence>